<organism evidence="1">
    <name type="scientific">Rhizophora mucronata</name>
    <name type="common">Asiatic mangrove</name>
    <dbReference type="NCBI Taxonomy" id="61149"/>
    <lineage>
        <taxon>Eukaryota</taxon>
        <taxon>Viridiplantae</taxon>
        <taxon>Streptophyta</taxon>
        <taxon>Embryophyta</taxon>
        <taxon>Tracheophyta</taxon>
        <taxon>Spermatophyta</taxon>
        <taxon>Magnoliopsida</taxon>
        <taxon>eudicotyledons</taxon>
        <taxon>Gunneridae</taxon>
        <taxon>Pentapetalae</taxon>
        <taxon>rosids</taxon>
        <taxon>fabids</taxon>
        <taxon>Malpighiales</taxon>
        <taxon>Rhizophoraceae</taxon>
        <taxon>Rhizophora</taxon>
    </lineage>
</organism>
<name>A0A2P2NL49_RHIMU</name>
<proteinExistence type="predicted"/>
<reference evidence="1" key="1">
    <citation type="submission" date="2018-02" db="EMBL/GenBank/DDBJ databases">
        <title>Rhizophora mucronata_Transcriptome.</title>
        <authorList>
            <person name="Meera S.P."/>
            <person name="Sreeshan A."/>
            <person name="Augustine A."/>
        </authorList>
    </citation>
    <scope>NUCLEOTIDE SEQUENCE</scope>
    <source>
        <tissue evidence="1">Leaf</tissue>
    </source>
</reference>
<accession>A0A2P2NL49</accession>
<sequence length="20" mass="2239">MLFVGCCYLCPVFILGTVFL</sequence>
<protein>
    <submittedName>
        <fullName evidence="1">Uncharacterized protein</fullName>
    </submittedName>
</protein>
<dbReference type="EMBL" id="GGEC01062702">
    <property type="protein sequence ID" value="MBX43186.1"/>
    <property type="molecule type" value="Transcribed_RNA"/>
</dbReference>
<evidence type="ECO:0000313" key="1">
    <source>
        <dbReference type="EMBL" id="MBX43186.1"/>
    </source>
</evidence>
<dbReference type="AlphaFoldDB" id="A0A2P2NL49"/>